<dbReference type="AlphaFoldDB" id="A0A098QW03"/>
<keyword evidence="2" id="KW-0812">Transmembrane</keyword>
<evidence type="ECO:0000313" key="3">
    <source>
        <dbReference type="EMBL" id="KGE71839.1"/>
    </source>
</evidence>
<dbReference type="RefSeq" id="WP_037547641.1">
    <property type="nucleotide sequence ID" value="NZ_JNUP01000064.1"/>
</dbReference>
<keyword evidence="4" id="KW-1185">Reference proteome</keyword>
<organism evidence="3 4">
    <name type="scientific">Spirochaeta lutea</name>
    <dbReference type="NCBI Taxonomy" id="1480694"/>
    <lineage>
        <taxon>Bacteria</taxon>
        <taxon>Pseudomonadati</taxon>
        <taxon>Spirochaetota</taxon>
        <taxon>Spirochaetia</taxon>
        <taxon>Spirochaetales</taxon>
        <taxon>Spirochaetaceae</taxon>
        <taxon>Spirochaeta</taxon>
    </lineage>
</organism>
<dbReference type="EMBL" id="JNUP01000064">
    <property type="protein sequence ID" value="KGE71839.1"/>
    <property type="molecule type" value="Genomic_DNA"/>
</dbReference>
<evidence type="ECO:0000256" key="1">
    <source>
        <dbReference type="SAM" id="MobiDB-lite"/>
    </source>
</evidence>
<protein>
    <recommendedName>
        <fullName evidence="5">DUF4230 domain-containing protein</fullName>
    </recommendedName>
</protein>
<comment type="caution">
    <text evidence="3">The sequence shown here is derived from an EMBL/GenBank/DDBJ whole genome shotgun (WGS) entry which is preliminary data.</text>
</comment>
<reference evidence="3 4" key="1">
    <citation type="submission" date="2014-05" db="EMBL/GenBank/DDBJ databases">
        <title>De novo Genome Sequence of Spirocheata sp.</title>
        <authorList>
            <person name="Shivani Y."/>
            <person name="Subhash Y."/>
            <person name="Tushar L."/>
            <person name="Sasikala C."/>
            <person name="Ramana C.V."/>
        </authorList>
    </citation>
    <scope>NUCLEOTIDE SEQUENCE [LARGE SCALE GENOMIC DNA]</scope>
    <source>
        <strain evidence="3 4">JC230</strain>
    </source>
</reference>
<evidence type="ECO:0000313" key="4">
    <source>
        <dbReference type="Proteomes" id="UP000029692"/>
    </source>
</evidence>
<dbReference type="STRING" id="1480694.DC28_08385"/>
<evidence type="ECO:0008006" key="5">
    <source>
        <dbReference type="Google" id="ProtNLM"/>
    </source>
</evidence>
<feature type="region of interest" description="Disordered" evidence="1">
    <location>
        <begin position="1"/>
        <end position="22"/>
    </location>
</feature>
<gene>
    <name evidence="3" type="ORF">DC28_08385</name>
</gene>
<keyword evidence="2" id="KW-1133">Transmembrane helix</keyword>
<dbReference type="Proteomes" id="UP000029692">
    <property type="component" value="Unassembled WGS sequence"/>
</dbReference>
<feature type="transmembrane region" description="Helical" evidence="2">
    <location>
        <begin position="32"/>
        <end position="56"/>
    </location>
</feature>
<name>A0A098QW03_9SPIO</name>
<keyword evidence="2" id="KW-0472">Membrane</keyword>
<proteinExistence type="predicted"/>
<accession>A0A098QW03</accession>
<evidence type="ECO:0000256" key="2">
    <source>
        <dbReference type="SAM" id="Phobius"/>
    </source>
</evidence>
<sequence>MSKTPKEPRQQSPKQKAPPRENRKPRFRVFRFFGRLLFSKVFWILILAALLVLGFLRLFTPYLGPALVPSVSLFSRNQHMSTDGLLEEIRSLDELTILEYLHKAVFPYDFFAPGITIPDISEKLRTDRSGRTLREVLSAEEWQTLEAYNLARLTGFDPGLSGRPFLVVTLVYRYGYNLKEPGIITIRENPGEQTDFTVSLPPPRLLSMEIEDPSRTSYPYPDVTLGVQEWKQISSFISGYSPGLPDEEAVLQSAKESLTQVITGFLPGDLDFRVELTTP</sequence>
<dbReference type="OrthoDB" id="368480at2"/>